<keyword evidence="1" id="KW-0812">Transmembrane</keyword>
<sequence>MACAAAADGCLGKRDFALAHRAPHTLRMIPFKALSDSEIRLRATSFRSSMKNKKSTKDMTPWCFSRPAFQALRMHTPSDAHPSSISDISSLAHHSLNIGTGTEAVFAAIATICMNGVLCAAALLASPL</sequence>
<proteinExistence type="predicted"/>
<evidence type="ECO:0000313" key="2">
    <source>
        <dbReference type="EMBL" id="MPM89473.1"/>
    </source>
</evidence>
<keyword evidence="1" id="KW-0472">Membrane</keyword>
<protein>
    <submittedName>
        <fullName evidence="2">Uncharacterized protein</fullName>
    </submittedName>
</protein>
<dbReference type="EMBL" id="VSSQ01036890">
    <property type="protein sequence ID" value="MPM89473.1"/>
    <property type="molecule type" value="Genomic_DNA"/>
</dbReference>
<name>A0A645DKY4_9ZZZZ</name>
<comment type="caution">
    <text evidence="2">The sequence shown here is derived from an EMBL/GenBank/DDBJ whole genome shotgun (WGS) entry which is preliminary data.</text>
</comment>
<reference evidence="2" key="1">
    <citation type="submission" date="2019-08" db="EMBL/GenBank/DDBJ databases">
        <authorList>
            <person name="Kucharzyk K."/>
            <person name="Murdoch R.W."/>
            <person name="Higgins S."/>
            <person name="Loffler F."/>
        </authorList>
    </citation>
    <scope>NUCLEOTIDE SEQUENCE</scope>
</reference>
<gene>
    <name evidence="2" type="ORF">SDC9_136582</name>
</gene>
<evidence type="ECO:0000256" key="1">
    <source>
        <dbReference type="SAM" id="Phobius"/>
    </source>
</evidence>
<feature type="transmembrane region" description="Helical" evidence="1">
    <location>
        <begin position="104"/>
        <end position="125"/>
    </location>
</feature>
<accession>A0A645DKY4</accession>
<organism evidence="2">
    <name type="scientific">bioreactor metagenome</name>
    <dbReference type="NCBI Taxonomy" id="1076179"/>
    <lineage>
        <taxon>unclassified sequences</taxon>
        <taxon>metagenomes</taxon>
        <taxon>ecological metagenomes</taxon>
    </lineage>
</organism>
<keyword evidence="1" id="KW-1133">Transmembrane helix</keyword>
<dbReference type="AlphaFoldDB" id="A0A645DKY4"/>